<evidence type="ECO:0000256" key="6">
    <source>
        <dbReference type="ARBA" id="ARBA00044768"/>
    </source>
</evidence>
<evidence type="ECO:0000256" key="4">
    <source>
        <dbReference type="ARBA" id="ARBA00026139"/>
    </source>
</evidence>
<dbReference type="PANTHER" id="PTHR31399:SF0">
    <property type="entry name" value="DNA-DIRECTED PRIMASE_POLYMERASE PROTEIN"/>
    <property type="match status" value="1"/>
</dbReference>
<protein>
    <recommendedName>
        <fullName evidence="4">DNA-directed primase/polymerase protein</fullName>
        <ecNumber evidence="6">2.7.7.102</ecNumber>
        <ecNumber evidence="2">2.7.7.7</ecNumber>
    </recommendedName>
</protein>
<dbReference type="KEGG" id="bter:100646844"/>
<dbReference type="Pfam" id="PF03121">
    <property type="entry name" value="Herpes_UL52"/>
    <property type="match status" value="1"/>
</dbReference>
<keyword evidence="3" id="KW-0548">Nucleotidyltransferase</keyword>
<dbReference type="GO" id="GO:0006264">
    <property type="term" value="P:mitochondrial DNA replication"/>
    <property type="evidence" value="ECO:0007669"/>
    <property type="project" value="TreeGrafter"/>
</dbReference>
<dbReference type="EC" id="2.7.7.7" evidence="2"/>
<comment type="catalytic activity">
    <reaction evidence="7">
        <text>DNA(n) + a 2'-deoxyribonucleoside 5'-triphosphate = DNA(n+1) + diphosphate</text>
        <dbReference type="Rhea" id="RHEA:22508"/>
        <dbReference type="Rhea" id="RHEA-COMP:17339"/>
        <dbReference type="Rhea" id="RHEA-COMP:17340"/>
        <dbReference type="ChEBI" id="CHEBI:33019"/>
        <dbReference type="ChEBI" id="CHEBI:61560"/>
        <dbReference type="ChEBI" id="CHEBI:173112"/>
        <dbReference type="EC" id="2.7.7.7"/>
    </reaction>
    <physiologicalReaction direction="left-to-right" evidence="7">
        <dbReference type="Rhea" id="RHEA:22509"/>
    </physiologicalReaction>
</comment>
<dbReference type="GO" id="GO:0031297">
    <property type="term" value="P:replication fork processing"/>
    <property type="evidence" value="ECO:0007669"/>
    <property type="project" value="TreeGrafter"/>
</dbReference>
<organism evidence="8 9">
    <name type="scientific">Bombus terrestris</name>
    <name type="common">Buff-tailed bumblebee</name>
    <name type="synonym">Apis terrestris</name>
    <dbReference type="NCBI Taxonomy" id="30195"/>
    <lineage>
        <taxon>Eukaryota</taxon>
        <taxon>Metazoa</taxon>
        <taxon>Ecdysozoa</taxon>
        <taxon>Arthropoda</taxon>
        <taxon>Hexapoda</taxon>
        <taxon>Insecta</taxon>
        <taxon>Pterygota</taxon>
        <taxon>Neoptera</taxon>
        <taxon>Endopterygota</taxon>
        <taxon>Hymenoptera</taxon>
        <taxon>Apocrita</taxon>
        <taxon>Aculeata</taxon>
        <taxon>Apoidea</taxon>
        <taxon>Anthophila</taxon>
        <taxon>Apidae</taxon>
        <taxon>Bombus</taxon>
        <taxon>Bombus</taxon>
    </lineage>
</organism>
<dbReference type="RefSeq" id="XP_003401024.3">
    <property type="nucleotide sequence ID" value="XM_003400976.4"/>
</dbReference>
<keyword evidence="3" id="KW-0239">DNA-directed DNA polymerase</keyword>
<dbReference type="PANTHER" id="PTHR31399">
    <property type="entry name" value="DNA-DIRECTED PRIMASE / POLYMERASE PROTEIN"/>
    <property type="match status" value="1"/>
</dbReference>
<sequence>MTIGRRFAYNKFYDSETVEKVEKQETNCETKVFKTWVKRHRKMPSSILGPPDFWMKFDKQVDALNTASKESNDYNMLCTFVYQECNGYRKFIVAHPEIYWWHYEHLPAERRCSYEIIPENQPCRLYLDLEYSIELNSEHDGPSMTNILIDIFCMYLLKYWRIICNKYNVINLDSSTNEKFSRHVIFNIREVAFRNNYHVGRLVKSICMDILDYVSSKRKQHDILTCFDRMQLEGLIVETKKGKRLFVDTAVYTKNRHFRIYKSTKWGKQSNLVISNDCKYIPSNAYNDNELSIFIDSLISYFDTKKGLILLEWSENCVPNTNCFKDRVQQCSYQESGSACSNFPMLDKYVNNLISPGKIRVCKYYESAKILVYETVGYRYCENIGRCHKSNNVLWIVNLKNKTIYQKCHDPDCFGFKSQPKQLPEEVYFQIDEEGDTFLSSAITEDIV</sequence>
<evidence type="ECO:0000256" key="1">
    <source>
        <dbReference type="ARBA" id="ARBA00009762"/>
    </source>
</evidence>
<reference evidence="9" key="1">
    <citation type="submission" date="2025-08" db="UniProtKB">
        <authorList>
            <consortium name="RefSeq"/>
        </authorList>
    </citation>
    <scope>IDENTIFICATION</scope>
</reference>
<dbReference type="GO" id="GO:0003682">
    <property type="term" value="F:chromatin binding"/>
    <property type="evidence" value="ECO:0007669"/>
    <property type="project" value="TreeGrafter"/>
</dbReference>
<dbReference type="GO" id="GO:0042276">
    <property type="term" value="P:error-prone translesion synthesis"/>
    <property type="evidence" value="ECO:0007669"/>
    <property type="project" value="InterPro"/>
</dbReference>
<dbReference type="GO" id="GO:0009411">
    <property type="term" value="P:response to UV"/>
    <property type="evidence" value="ECO:0007669"/>
    <property type="project" value="TreeGrafter"/>
</dbReference>
<comment type="catalytic activity">
    <reaction evidence="5">
        <text>ssDNA + n NTP = ssDNA/pppN(pN)n-1 hybrid + (n-1) diphosphate.</text>
        <dbReference type="EC" id="2.7.7.102"/>
    </reaction>
</comment>
<dbReference type="GO" id="GO:0005634">
    <property type="term" value="C:nucleus"/>
    <property type="evidence" value="ECO:0007669"/>
    <property type="project" value="TreeGrafter"/>
</dbReference>
<comment type="similarity">
    <text evidence="1">Belongs to the eukaryotic-type primase small subunit family.</text>
</comment>
<keyword evidence="3" id="KW-0808">Transferase</keyword>
<gene>
    <name evidence="9" type="primary">LOC100646844</name>
</gene>
<keyword evidence="8" id="KW-1185">Reference proteome</keyword>
<name>A0A9B0C191_BOMTE</name>
<evidence type="ECO:0000256" key="2">
    <source>
        <dbReference type="ARBA" id="ARBA00012417"/>
    </source>
</evidence>
<evidence type="ECO:0000256" key="5">
    <source>
        <dbReference type="ARBA" id="ARBA00044677"/>
    </source>
</evidence>
<evidence type="ECO:0000256" key="3">
    <source>
        <dbReference type="ARBA" id="ARBA00022932"/>
    </source>
</evidence>
<dbReference type="OrthoDB" id="5988181at2759"/>
<dbReference type="GO" id="GO:0005759">
    <property type="term" value="C:mitochondrial matrix"/>
    <property type="evidence" value="ECO:0007669"/>
    <property type="project" value="TreeGrafter"/>
</dbReference>
<dbReference type="Proteomes" id="UP000835206">
    <property type="component" value="Chromosome 15"/>
</dbReference>
<evidence type="ECO:0000256" key="7">
    <source>
        <dbReference type="ARBA" id="ARBA00047303"/>
    </source>
</evidence>
<proteinExistence type="inferred from homology"/>
<dbReference type="GO" id="GO:0003887">
    <property type="term" value="F:DNA-directed DNA polymerase activity"/>
    <property type="evidence" value="ECO:0007669"/>
    <property type="project" value="UniProtKB-KW"/>
</dbReference>
<evidence type="ECO:0000313" key="8">
    <source>
        <dbReference type="Proteomes" id="UP000835206"/>
    </source>
</evidence>
<dbReference type="EC" id="2.7.7.102" evidence="6"/>
<dbReference type="InterPro" id="IPR044917">
    <property type="entry name" value="PRIMPOL"/>
</dbReference>
<accession>A0A9B0C191</accession>
<evidence type="ECO:0000313" key="9">
    <source>
        <dbReference type="RefSeq" id="XP_003401024.3"/>
    </source>
</evidence>
<dbReference type="GeneID" id="100646844"/>
<dbReference type="AlphaFoldDB" id="A0A9B0C191"/>